<evidence type="ECO:0000256" key="2">
    <source>
        <dbReference type="SAM" id="Phobius"/>
    </source>
</evidence>
<organism evidence="3 4">
    <name type="scientific">Entomortierella chlamydospora</name>
    <dbReference type="NCBI Taxonomy" id="101097"/>
    <lineage>
        <taxon>Eukaryota</taxon>
        <taxon>Fungi</taxon>
        <taxon>Fungi incertae sedis</taxon>
        <taxon>Mucoromycota</taxon>
        <taxon>Mortierellomycotina</taxon>
        <taxon>Mortierellomycetes</taxon>
        <taxon>Mortierellales</taxon>
        <taxon>Mortierellaceae</taxon>
        <taxon>Entomortierella</taxon>
    </lineage>
</organism>
<protein>
    <recommendedName>
        <fullName evidence="5">Transmembrane protein</fullName>
    </recommendedName>
</protein>
<evidence type="ECO:0000256" key="1">
    <source>
        <dbReference type="SAM" id="MobiDB-lite"/>
    </source>
</evidence>
<dbReference type="Proteomes" id="UP000703661">
    <property type="component" value="Unassembled WGS sequence"/>
</dbReference>
<dbReference type="AlphaFoldDB" id="A0A9P6MIT4"/>
<reference evidence="3" key="1">
    <citation type="journal article" date="2020" name="Fungal Divers.">
        <title>Resolving the Mortierellaceae phylogeny through synthesis of multi-gene phylogenetics and phylogenomics.</title>
        <authorList>
            <person name="Vandepol N."/>
            <person name="Liber J."/>
            <person name="Desiro A."/>
            <person name="Na H."/>
            <person name="Kennedy M."/>
            <person name="Barry K."/>
            <person name="Grigoriev I.V."/>
            <person name="Miller A.N."/>
            <person name="O'Donnell K."/>
            <person name="Stajich J.E."/>
            <person name="Bonito G."/>
        </authorList>
    </citation>
    <scope>NUCLEOTIDE SEQUENCE</scope>
    <source>
        <strain evidence="3">NRRL 2769</strain>
    </source>
</reference>
<name>A0A9P6MIT4_9FUNG</name>
<gene>
    <name evidence="3" type="ORF">BGZ80_005934</name>
</gene>
<comment type="caution">
    <text evidence="3">The sequence shown here is derived from an EMBL/GenBank/DDBJ whole genome shotgun (WGS) entry which is preliminary data.</text>
</comment>
<feature type="transmembrane region" description="Helical" evidence="2">
    <location>
        <begin position="351"/>
        <end position="373"/>
    </location>
</feature>
<evidence type="ECO:0000313" key="4">
    <source>
        <dbReference type="Proteomes" id="UP000703661"/>
    </source>
</evidence>
<keyword evidence="2" id="KW-0472">Membrane</keyword>
<feature type="region of interest" description="Disordered" evidence="1">
    <location>
        <begin position="512"/>
        <end position="554"/>
    </location>
</feature>
<proteinExistence type="predicted"/>
<accession>A0A9P6MIT4</accession>
<feature type="compositionally biased region" description="Polar residues" evidence="1">
    <location>
        <begin position="512"/>
        <end position="542"/>
    </location>
</feature>
<keyword evidence="2" id="KW-1133">Transmembrane helix</keyword>
<dbReference type="EMBL" id="JAAAID010002924">
    <property type="protein sequence ID" value="KAG0002671.1"/>
    <property type="molecule type" value="Genomic_DNA"/>
</dbReference>
<evidence type="ECO:0000313" key="3">
    <source>
        <dbReference type="EMBL" id="KAG0002671.1"/>
    </source>
</evidence>
<sequence length="554" mass="59451">MSIPAYSNACLAPDSTGLNVYLIGVPTSNEGRLEMYSVSLSNINSPTATFVTNYTDSSYWSSSAPKFCLAYTGSPNTINSPIMVYQLGPRSYATNMFPNGTVERAGNFNEIGFVSNKLFSFTGAVNNLDWATGFTNTTFQGTGSSWTGARFNASHITDSSLDWDLSIFPSQTPLLSVGTYVASDNTPAQGYHVVFDQNGAGMVYTALSTATLISDTPTDRVQTLSSPQKVDMSGYSLSKLAVPVTMLGVGYILDRAPDGSTMLYSIAPGQSAKLQFVTVSGNVPSFSSNMAAAAVASKIVIYGASNNGAVSFNSFDPVTSSWTGPGLVKAYNPPSQTSSPFSPSQGSKTNVAAIAGGVVGGLVVIALVAFLFFRSRRNSRTTQANAPPAYQDPGKAPNPASVPLMDQDYTQQQQIQQVQMQQQYNTHQSYVPQSQSIYTSQPITVQQQASPVFFQPQSQLQHLPQESYSYVPPTSIPQLQQQPMIFQPQTSETNPQNNYGQVAYATPQTPVSQLNVPAGQQHTSTNQPHTPTDLYYTSQPANPQYIDPSSHYAA</sequence>
<evidence type="ECO:0008006" key="5">
    <source>
        <dbReference type="Google" id="ProtNLM"/>
    </source>
</evidence>
<keyword evidence="4" id="KW-1185">Reference proteome</keyword>
<feature type="region of interest" description="Disordered" evidence="1">
    <location>
        <begin position="381"/>
        <end position="404"/>
    </location>
</feature>
<keyword evidence="2" id="KW-0812">Transmembrane</keyword>